<dbReference type="Proteomes" id="UP000823775">
    <property type="component" value="Unassembled WGS sequence"/>
</dbReference>
<accession>A0ABS8TFN7</accession>
<feature type="chain" id="PRO_5047055187" evidence="1">
    <location>
        <begin position="17"/>
        <end position="153"/>
    </location>
</feature>
<dbReference type="EMBL" id="JACEIK010001435">
    <property type="protein sequence ID" value="MCD7469359.1"/>
    <property type="molecule type" value="Genomic_DNA"/>
</dbReference>
<protein>
    <submittedName>
        <fullName evidence="2">Uncharacterized protein</fullName>
    </submittedName>
</protein>
<sequence>MLVSFGWLFSKLLCQWQRNMYLCPSINCVYLLNLRVCLVKWEENHDASSLNHIKKKVLGDFFPCSYLPRPWWAECWREVSKYPVVGAQKLAQKSSVIKKTLFHRSMMGLIGAHINTPQRSTDRIWYYVMHSTSIGESTVHMSTFPSLTLSIYT</sequence>
<name>A0ABS8TFN7_DATST</name>
<evidence type="ECO:0000313" key="3">
    <source>
        <dbReference type="Proteomes" id="UP000823775"/>
    </source>
</evidence>
<keyword evidence="3" id="KW-1185">Reference proteome</keyword>
<evidence type="ECO:0000313" key="2">
    <source>
        <dbReference type="EMBL" id="MCD7469359.1"/>
    </source>
</evidence>
<reference evidence="2 3" key="1">
    <citation type="journal article" date="2021" name="BMC Genomics">
        <title>Datura genome reveals duplications of psychoactive alkaloid biosynthetic genes and high mutation rate following tissue culture.</title>
        <authorList>
            <person name="Rajewski A."/>
            <person name="Carter-House D."/>
            <person name="Stajich J."/>
            <person name="Litt A."/>
        </authorList>
    </citation>
    <scope>NUCLEOTIDE SEQUENCE [LARGE SCALE GENOMIC DNA]</scope>
    <source>
        <strain evidence="2">AR-01</strain>
    </source>
</reference>
<proteinExistence type="predicted"/>
<evidence type="ECO:0000256" key="1">
    <source>
        <dbReference type="SAM" id="SignalP"/>
    </source>
</evidence>
<gene>
    <name evidence="2" type="ORF">HAX54_008328</name>
</gene>
<feature type="signal peptide" evidence="1">
    <location>
        <begin position="1"/>
        <end position="16"/>
    </location>
</feature>
<keyword evidence="1" id="KW-0732">Signal</keyword>
<organism evidence="2 3">
    <name type="scientific">Datura stramonium</name>
    <name type="common">Jimsonweed</name>
    <name type="synonym">Common thornapple</name>
    <dbReference type="NCBI Taxonomy" id="4076"/>
    <lineage>
        <taxon>Eukaryota</taxon>
        <taxon>Viridiplantae</taxon>
        <taxon>Streptophyta</taxon>
        <taxon>Embryophyta</taxon>
        <taxon>Tracheophyta</taxon>
        <taxon>Spermatophyta</taxon>
        <taxon>Magnoliopsida</taxon>
        <taxon>eudicotyledons</taxon>
        <taxon>Gunneridae</taxon>
        <taxon>Pentapetalae</taxon>
        <taxon>asterids</taxon>
        <taxon>lamiids</taxon>
        <taxon>Solanales</taxon>
        <taxon>Solanaceae</taxon>
        <taxon>Solanoideae</taxon>
        <taxon>Datureae</taxon>
        <taxon>Datura</taxon>
    </lineage>
</organism>
<comment type="caution">
    <text evidence="2">The sequence shown here is derived from an EMBL/GenBank/DDBJ whole genome shotgun (WGS) entry which is preliminary data.</text>
</comment>